<reference evidence="7 8" key="1">
    <citation type="submission" date="2017-01" db="EMBL/GenBank/DDBJ databases">
        <title>Genome analysis of Paenibacillus selenitrireducens ES3-24.</title>
        <authorList>
            <person name="Xu D."/>
            <person name="Yao R."/>
            <person name="Zheng S."/>
        </authorList>
    </citation>
    <scope>NUCLEOTIDE SEQUENCE [LARGE SCALE GENOMIC DNA]</scope>
    <source>
        <strain evidence="7 8">ES3-24</strain>
    </source>
</reference>
<name>A0A1T2X445_9BACL</name>
<dbReference type="InterPro" id="IPR013766">
    <property type="entry name" value="Thioredoxin_domain"/>
</dbReference>
<evidence type="ECO:0000313" key="7">
    <source>
        <dbReference type="EMBL" id="OPA74668.1"/>
    </source>
</evidence>
<organism evidence="7 8">
    <name type="scientific">Paenibacillus selenitireducens</name>
    <dbReference type="NCBI Taxonomy" id="1324314"/>
    <lineage>
        <taxon>Bacteria</taxon>
        <taxon>Bacillati</taxon>
        <taxon>Bacillota</taxon>
        <taxon>Bacilli</taxon>
        <taxon>Bacillales</taxon>
        <taxon>Paenibacillaceae</taxon>
        <taxon>Paenibacillus</taxon>
    </lineage>
</organism>
<evidence type="ECO:0000256" key="1">
    <source>
        <dbReference type="ARBA" id="ARBA00010996"/>
    </source>
</evidence>
<dbReference type="STRING" id="1324314.BVG16_23200"/>
<feature type="chain" id="PRO_5039685688" evidence="5">
    <location>
        <begin position="20"/>
        <end position="187"/>
    </location>
</feature>
<feature type="domain" description="Thioredoxin" evidence="6">
    <location>
        <begin position="23"/>
        <end position="187"/>
    </location>
</feature>
<protein>
    <submittedName>
        <fullName evidence="7">Cytochrome c oxidase assembly protein</fullName>
    </submittedName>
</protein>
<accession>A0A1T2X445</accession>
<evidence type="ECO:0000256" key="2">
    <source>
        <dbReference type="ARBA" id="ARBA00023008"/>
    </source>
</evidence>
<keyword evidence="4" id="KW-1015">Disulfide bond</keyword>
<evidence type="ECO:0000256" key="3">
    <source>
        <dbReference type="PIRSR" id="PIRSR603782-1"/>
    </source>
</evidence>
<evidence type="ECO:0000313" key="8">
    <source>
        <dbReference type="Proteomes" id="UP000190188"/>
    </source>
</evidence>
<feature type="binding site" evidence="3">
    <location>
        <position position="151"/>
    </location>
    <ligand>
        <name>Cu cation</name>
        <dbReference type="ChEBI" id="CHEBI:23378"/>
    </ligand>
</feature>
<dbReference type="PROSITE" id="PS51352">
    <property type="entry name" value="THIOREDOXIN_2"/>
    <property type="match status" value="1"/>
</dbReference>
<dbReference type="PANTHER" id="PTHR12151:SF25">
    <property type="entry name" value="LINALOOL DEHYDRATASE_ISOMERASE DOMAIN-CONTAINING PROTEIN"/>
    <property type="match status" value="1"/>
</dbReference>
<evidence type="ECO:0000256" key="5">
    <source>
        <dbReference type="SAM" id="SignalP"/>
    </source>
</evidence>
<dbReference type="Proteomes" id="UP000190188">
    <property type="component" value="Unassembled WGS sequence"/>
</dbReference>
<dbReference type="InterPro" id="IPR036249">
    <property type="entry name" value="Thioredoxin-like_sf"/>
</dbReference>
<dbReference type="PROSITE" id="PS51257">
    <property type="entry name" value="PROKAR_LIPOPROTEIN"/>
    <property type="match status" value="1"/>
</dbReference>
<dbReference type="EMBL" id="MSZX01000010">
    <property type="protein sequence ID" value="OPA74668.1"/>
    <property type="molecule type" value="Genomic_DNA"/>
</dbReference>
<dbReference type="Pfam" id="PF02630">
    <property type="entry name" value="SCO1-SenC"/>
    <property type="match status" value="1"/>
</dbReference>
<feature type="disulfide bond" description="Redox-active" evidence="4">
    <location>
        <begin position="61"/>
        <end position="65"/>
    </location>
</feature>
<gene>
    <name evidence="7" type="ORF">BVG16_23200</name>
</gene>
<keyword evidence="5" id="KW-0732">Signal</keyword>
<evidence type="ECO:0000259" key="6">
    <source>
        <dbReference type="PROSITE" id="PS51352"/>
    </source>
</evidence>
<keyword evidence="2 3" id="KW-0186">Copper</keyword>
<feature type="binding site" evidence="3">
    <location>
        <position position="61"/>
    </location>
    <ligand>
        <name>Cu cation</name>
        <dbReference type="ChEBI" id="CHEBI:23378"/>
    </ligand>
</feature>
<keyword evidence="8" id="KW-1185">Reference proteome</keyword>
<dbReference type="Gene3D" id="3.40.30.10">
    <property type="entry name" value="Glutaredoxin"/>
    <property type="match status" value="1"/>
</dbReference>
<comment type="similarity">
    <text evidence="1">Belongs to the SCO1/2 family.</text>
</comment>
<feature type="binding site" evidence="3">
    <location>
        <position position="65"/>
    </location>
    <ligand>
        <name>Cu cation</name>
        <dbReference type="ChEBI" id="CHEBI:23378"/>
    </ligand>
</feature>
<dbReference type="OrthoDB" id="9811998at2"/>
<keyword evidence="3" id="KW-0479">Metal-binding</keyword>
<comment type="caution">
    <text evidence="7">The sequence shown here is derived from an EMBL/GenBank/DDBJ whole genome shotgun (WGS) entry which is preliminary data.</text>
</comment>
<dbReference type="AlphaFoldDB" id="A0A1T2X445"/>
<dbReference type="InterPro" id="IPR003782">
    <property type="entry name" value="SCO1/SenC"/>
</dbReference>
<proteinExistence type="inferred from homology"/>
<feature type="signal peptide" evidence="5">
    <location>
        <begin position="1"/>
        <end position="19"/>
    </location>
</feature>
<dbReference type="SUPFAM" id="SSF52833">
    <property type="entry name" value="Thioredoxin-like"/>
    <property type="match status" value="1"/>
</dbReference>
<dbReference type="CDD" id="cd02968">
    <property type="entry name" value="SCO"/>
    <property type="match status" value="1"/>
</dbReference>
<evidence type="ECO:0000256" key="4">
    <source>
        <dbReference type="PIRSR" id="PIRSR603782-2"/>
    </source>
</evidence>
<sequence>MKKALIIMLGMVLLLTACGGAKKTSSMKVEEFNFTDQAGQPFGFADLKGKTWLANFMFTSCTTVCQPMTFNLSDLQKKLKEKNLDVTIVSFSADPDRDKPEVLTTFADKFNVDYTNWHFLTNYKFEEIQSLAKTSFKTLVEKDPSSDQMIHGTSIYLVSSEGYIMKRYDGVSELPVDEIVKDIKSIS</sequence>
<dbReference type="RefSeq" id="WP_078501584.1">
    <property type="nucleotide sequence ID" value="NZ_MSZX01000010.1"/>
</dbReference>
<dbReference type="GO" id="GO:0046872">
    <property type="term" value="F:metal ion binding"/>
    <property type="evidence" value="ECO:0007669"/>
    <property type="project" value="UniProtKB-KW"/>
</dbReference>
<dbReference type="PANTHER" id="PTHR12151">
    <property type="entry name" value="ELECTRON TRANSPORT PROTIN SCO1/SENC FAMILY MEMBER"/>
    <property type="match status" value="1"/>
</dbReference>